<dbReference type="KEGG" id="vg:80517684"/>
<sequence>MSRLPVFAAPGLMPFQFPVNDDNITYKWIDDLGGSILPEPLIYGTINPKGVPASAGIATVDDKGHTTIEYHYYG</sequence>
<dbReference type="RefSeq" id="YP_010780993.1">
    <property type="nucleotide sequence ID" value="NC_075038.1"/>
</dbReference>
<reference evidence="1" key="2">
    <citation type="journal article" date="2018" name="Nat. Commun.">
        <title>Tailed giant Tupanvirus possesses the most complete translational apparatus of the known virosphere.</title>
        <authorList>
            <person name="Abrahao J."/>
            <person name="Silva L."/>
            <person name="Silva L.S."/>
            <person name="Khalil J.Y.B."/>
            <person name="Rodrigues R."/>
            <person name="Arantes T."/>
            <person name="Assis F."/>
            <person name="Boratto P."/>
            <person name="Andrade M."/>
            <person name="Kroon E.G."/>
            <person name="Ribeiro B."/>
            <person name="Bergier I."/>
            <person name="Seligmann H."/>
            <person name="Ghigo E."/>
            <person name="Colson P."/>
            <person name="Levasseur A."/>
            <person name="Kroemer G."/>
            <person name="Raoult D."/>
            <person name="La Scola B."/>
        </authorList>
    </citation>
    <scope>NUCLEOTIDE SEQUENCE [LARGE SCALE GENOMIC DNA]</scope>
    <source>
        <strain evidence="1">Deep ocean</strain>
    </source>
</reference>
<dbReference type="EMBL" id="MF405918">
    <property type="protein sequence ID" value="QKU34366.1"/>
    <property type="molecule type" value="Genomic_DNA"/>
</dbReference>
<name>A0A6N1NR53_9VIRU</name>
<protein>
    <submittedName>
        <fullName evidence="1">Uncharacterized protein</fullName>
    </submittedName>
</protein>
<dbReference type="GeneID" id="80517684"/>
<organism evidence="1">
    <name type="scientific">Tupanvirus deep ocean</name>
    <dbReference type="NCBI Taxonomy" id="2126984"/>
    <lineage>
        <taxon>Viruses</taxon>
        <taxon>Varidnaviria</taxon>
        <taxon>Bamfordvirae</taxon>
        <taxon>Nucleocytoviricota</taxon>
        <taxon>Megaviricetes</taxon>
        <taxon>Imitervirales</taxon>
        <taxon>Mimiviridae</taxon>
        <taxon>Megamimivirinae</taxon>
        <taxon>Tupanvirus</taxon>
        <taxon>Tupanvirus altamarinense</taxon>
    </lineage>
</organism>
<accession>A0A6N1NR53</accession>
<evidence type="ECO:0000313" key="1">
    <source>
        <dbReference type="EMBL" id="QKU34366.1"/>
    </source>
</evidence>
<reference evidence="1" key="1">
    <citation type="submission" date="2017-06" db="EMBL/GenBank/DDBJ databases">
        <authorList>
            <person name="Assis F.L."/>
            <person name="Abrahao J.S."/>
            <person name="Silva L."/>
            <person name="Khalil J.B."/>
            <person name="Rodrigues R."/>
            <person name="Silva L.S."/>
            <person name="Boratto P."/>
            <person name="Andrade M."/>
            <person name="Kroon E.G."/>
            <person name="Ribeiro B."/>
            <person name="Bergier I."/>
            <person name="Seligmann H."/>
            <person name="Ghigo E."/>
            <person name="Colson P."/>
            <person name="Levasseur A."/>
            <person name="Raoult D."/>
            <person name="Scola B.L."/>
        </authorList>
    </citation>
    <scope>NUCLEOTIDE SEQUENCE</scope>
    <source>
        <strain evidence="1">Deep ocean</strain>
    </source>
</reference>
<proteinExistence type="predicted"/>